<evidence type="ECO:0000313" key="1">
    <source>
        <dbReference type="EMBL" id="EQD33280.1"/>
    </source>
</evidence>
<name>T0ZTT7_9ZZZZ</name>
<feature type="non-terminal residue" evidence="1">
    <location>
        <position position="98"/>
    </location>
</feature>
<proteinExistence type="predicted"/>
<protein>
    <submittedName>
        <fullName evidence="1">Methionine biosynthesis protein MetW</fullName>
    </submittedName>
</protein>
<gene>
    <name evidence="1" type="ORF">B2A_13237</name>
</gene>
<dbReference type="AlphaFoldDB" id="T0ZTT7"/>
<sequence length="98" mass="10971">MPESVICPCGSTNASKRIIQAVDELSGEIFSYFACPDCTLFRLSPRPTATEIGAYYPQHYAPHVGPAPSGLKDALKRLIYQIYWAPDEDVPLRTRQIR</sequence>
<dbReference type="EMBL" id="AUZZ01009576">
    <property type="protein sequence ID" value="EQD33280.1"/>
    <property type="molecule type" value="Genomic_DNA"/>
</dbReference>
<organism evidence="1">
    <name type="scientific">mine drainage metagenome</name>
    <dbReference type="NCBI Taxonomy" id="410659"/>
    <lineage>
        <taxon>unclassified sequences</taxon>
        <taxon>metagenomes</taxon>
        <taxon>ecological metagenomes</taxon>
    </lineage>
</organism>
<reference evidence="1" key="1">
    <citation type="submission" date="2013-08" db="EMBL/GenBank/DDBJ databases">
        <authorList>
            <person name="Mendez C."/>
            <person name="Richter M."/>
            <person name="Ferrer M."/>
            <person name="Sanchez J."/>
        </authorList>
    </citation>
    <scope>NUCLEOTIDE SEQUENCE</scope>
</reference>
<accession>T0ZTT7</accession>
<comment type="caution">
    <text evidence="1">The sequence shown here is derived from an EMBL/GenBank/DDBJ whole genome shotgun (WGS) entry which is preliminary data.</text>
</comment>
<reference evidence="1" key="2">
    <citation type="journal article" date="2014" name="ISME J.">
        <title>Microbial stratification in low pH oxic and suboxic macroscopic growths along an acid mine drainage.</title>
        <authorList>
            <person name="Mendez-Garcia C."/>
            <person name="Mesa V."/>
            <person name="Sprenger R.R."/>
            <person name="Richter M."/>
            <person name="Diez M.S."/>
            <person name="Solano J."/>
            <person name="Bargiela R."/>
            <person name="Golyshina O.V."/>
            <person name="Manteca A."/>
            <person name="Ramos J.L."/>
            <person name="Gallego J.R."/>
            <person name="Llorente I."/>
            <person name="Martins Dos Santos V.A."/>
            <person name="Jensen O.N."/>
            <person name="Pelaez A.I."/>
            <person name="Sanchez J."/>
            <person name="Ferrer M."/>
        </authorList>
    </citation>
    <scope>NUCLEOTIDE SEQUENCE</scope>
</reference>